<feature type="chain" id="PRO_5046571003" evidence="2">
    <location>
        <begin position="19"/>
        <end position="138"/>
    </location>
</feature>
<dbReference type="Proteomes" id="UP001500968">
    <property type="component" value="Unassembled WGS sequence"/>
</dbReference>
<comment type="caution">
    <text evidence="3">The sequence shown here is derived from an EMBL/GenBank/DDBJ whole genome shotgun (WGS) entry which is preliminary data.</text>
</comment>
<evidence type="ECO:0000256" key="2">
    <source>
        <dbReference type="SAM" id="SignalP"/>
    </source>
</evidence>
<accession>A0ABP7TN04</accession>
<evidence type="ECO:0000256" key="1">
    <source>
        <dbReference type="SAM" id="MobiDB-lite"/>
    </source>
</evidence>
<keyword evidence="2" id="KW-0732">Signal</keyword>
<feature type="region of interest" description="Disordered" evidence="1">
    <location>
        <begin position="118"/>
        <end position="138"/>
    </location>
</feature>
<dbReference type="EMBL" id="BAABCR010000013">
    <property type="protein sequence ID" value="GAA4028690.1"/>
    <property type="molecule type" value="Genomic_DNA"/>
</dbReference>
<keyword evidence="4" id="KW-1185">Reference proteome</keyword>
<gene>
    <name evidence="3" type="ORF">GCM10022386_10440</name>
</gene>
<feature type="signal peptide" evidence="2">
    <location>
        <begin position="1"/>
        <end position="18"/>
    </location>
</feature>
<sequence length="138" mass="16089">MKLVLLSALIGLALKTQAQVSVNINVGTPPVWAPNAPAEVHFYYLPDIEVYYDVPARNYIYLSNGRWIRSASLPGIYRGYDLRRGRTVYLTDYRGDRPYSYYKTHRVKYKGNGKWKKDHYYKGKSHGHRGKGHRKEHD</sequence>
<organism evidence="3 4">
    <name type="scientific">Flavobacterium cheonhonense</name>
    <dbReference type="NCBI Taxonomy" id="706185"/>
    <lineage>
        <taxon>Bacteria</taxon>
        <taxon>Pseudomonadati</taxon>
        <taxon>Bacteroidota</taxon>
        <taxon>Flavobacteriia</taxon>
        <taxon>Flavobacteriales</taxon>
        <taxon>Flavobacteriaceae</taxon>
        <taxon>Flavobacterium</taxon>
    </lineage>
</organism>
<dbReference type="RefSeq" id="WP_324690645.1">
    <property type="nucleotide sequence ID" value="NZ_BAABCR010000013.1"/>
</dbReference>
<proteinExistence type="predicted"/>
<evidence type="ECO:0000313" key="4">
    <source>
        <dbReference type="Proteomes" id="UP001500968"/>
    </source>
</evidence>
<reference evidence="4" key="1">
    <citation type="journal article" date="2019" name="Int. J. Syst. Evol. Microbiol.">
        <title>The Global Catalogue of Microorganisms (GCM) 10K type strain sequencing project: providing services to taxonomists for standard genome sequencing and annotation.</title>
        <authorList>
            <consortium name="The Broad Institute Genomics Platform"/>
            <consortium name="The Broad Institute Genome Sequencing Center for Infectious Disease"/>
            <person name="Wu L."/>
            <person name="Ma J."/>
        </authorList>
    </citation>
    <scope>NUCLEOTIDE SEQUENCE [LARGE SCALE GENOMIC DNA]</scope>
    <source>
        <strain evidence="4">JCM 17064</strain>
    </source>
</reference>
<protein>
    <submittedName>
        <fullName evidence="3">Uncharacterized protein</fullName>
    </submittedName>
</protein>
<evidence type="ECO:0000313" key="3">
    <source>
        <dbReference type="EMBL" id="GAA4028690.1"/>
    </source>
</evidence>
<name>A0ABP7TN04_9FLAO</name>